<evidence type="ECO:0000313" key="3">
    <source>
        <dbReference type="Proteomes" id="UP000317494"/>
    </source>
</evidence>
<organism evidence="2 3">
    <name type="scientific">Synchytrium endobioticum</name>
    <dbReference type="NCBI Taxonomy" id="286115"/>
    <lineage>
        <taxon>Eukaryota</taxon>
        <taxon>Fungi</taxon>
        <taxon>Fungi incertae sedis</taxon>
        <taxon>Chytridiomycota</taxon>
        <taxon>Chytridiomycota incertae sedis</taxon>
        <taxon>Chytridiomycetes</taxon>
        <taxon>Synchytriales</taxon>
        <taxon>Synchytriaceae</taxon>
        <taxon>Synchytrium</taxon>
    </lineage>
</organism>
<dbReference type="GO" id="GO:0043625">
    <property type="term" value="C:delta DNA polymerase complex"/>
    <property type="evidence" value="ECO:0007669"/>
    <property type="project" value="TreeGrafter"/>
</dbReference>
<feature type="compositionally biased region" description="Polar residues" evidence="1">
    <location>
        <begin position="1"/>
        <end position="12"/>
    </location>
</feature>
<gene>
    <name evidence="2" type="ORF">SeMB42_g03854</name>
</gene>
<dbReference type="Proteomes" id="UP000317494">
    <property type="component" value="Unassembled WGS sequence"/>
</dbReference>
<evidence type="ECO:0000313" key="2">
    <source>
        <dbReference type="EMBL" id="TPX45957.1"/>
    </source>
</evidence>
<dbReference type="VEuPathDB" id="FungiDB:SeMB42_g03854"/>
<reference evidence="2 3" key="1">
    <citation type="journal article" date="2019" name="Sci. Rep.">
        <title>Comparative genomics of chytrid fungi reveal insights into the obligate biotrophic and pathogenic lifestyle of Synchytrium endobioticum.</title>
        <authorList>
            <person name="van de Vossenberg B.T.L.H."/>
            <person name="Warris S."/>
            <person name="Nguyen H.D.T."/>
            <person name="van Gent-Pelzer M.P.E."/>
            <person name="Joly D.L."/>
            <person name="van de Geest H.C."/>
            <person name="Bonants P.J.M."/>
            <person name="Smith D.S."/>
            <person name="Levesque C.A."/>
            <person name="van der Lee T.A.J."/>
        </authorList>
    </citation>
    <scope>NUCLEOTIDE SEQUENCE [LARGE SCALE GENOMIC DNA]</scope>
    <source>
        <strain evidence="2 3">MB42</strain>
    </source>
</reference>
<evidence type="ECO:0008006" key="4">
    <source>
        <dbReference type="Google" id="ProtNLM"/>
    </source>
</evidence>
<accession>A0A507D3Q7</accession>
<dbReference type="EMBL" id="QEAN01000145">
    <property type="protein sequence ID" value="TPX45957.1"/>
    <property type="molecule type" value="Genomic_DNA"/>
</dbReference>
<evidence type="ECO:0000256" key="1">
    <source>
        <dbReference type="SAM" id="MobiDB-lite"/>
    </source>
</evidence>
<keyword evidence="3" id="KW-1185">Reference proteome</keyword>
<dbReference type="GO" id="GO:0006261">
    <property type="term" value="P:DNA-templated DNA replication"/>
    <property type="evidence" value="ECO:0007669"/>
    <property type="project" value="TreeGrafter"/>
</dbReference>
<name>A0A507D3Q7_9FUNG</name>
<dbReference type="Pfam" id="PF04081">
    <property type="entry name" value="DNA_pol_delta_4"/>
    <property type="match status" value="1"/>
</dbReference>
<feature type="compositionally biased region" description="Pro residues" evidence="1">
    <location>
        <begin position="51"/>
        <end position="61"/>
    </location>
</feature>
<comment type="caution">
    <text evidence="2">The sequence shown here is derived from an EMBL/GenBank/DDBJ whole genome shotgun (WGS) entry which is preliminary data.</text>
</comment>
<sequence>MPPKQTTATSNGPPHIRPYQTFKQTKLHWTNANANPNKLLSQGRPDAPTIPSAPHPDPDPYASPCHHKDDHDQLDQESRHDVPPAKRPKIIITTPRKGANALMSTPATSIRPTDSPTEIIPWPKDRQQTIEMLRAFDLNGKFGPCVGLSRFERWERAKKFGMNPPESLGKFLSSDIVENDIELSQNLCNHLQTSPISPICVADLGIIFAQNN</sequence>
<feature type="compositionally biased region" description="Polar residues" evidence="1">
    <location>
        <begin position="21"/>
        <end position="40"/>
    </location>
</feature>
<dbReference type="InterPro" id="IPR007218">
    <property type="entry name" value="DNA_pol_delta_4"/>
</dbReference>
<protein>
    <recommendedName>
        <fullName evidence="4">DNA polymerase delta subunit 4</fullName>
    </recommendedName>
</protein>
<dbReference type="GO" id="GO:0000731">
    <property type="term" value="P:DNA synthesis involved in DNA repair"/>
    <property type="evidence" value="ECO:0007669"/>
    <property type="project" value="InterPro"/>
</dbReference>
<dbReference type="PANTHER" id="PTHR14303:SF0">
    <property type="entry name" value="DNA POLYMERASE DELTA SUBUNIT 4"/>
    <property type="match status" value="1"/>
</dbReference>
<feature type="region of interest" description="Disordered" evidence="1">
    <location>
        <begin position="1"/>
        <end position="87"/>
    </location>
</feature>
<proteinExistence type="predicted"/>
<dbReference type="STRING" id="286115.A0A507D3Q7"/>
<feature type="compositionally biased region" description="Basic and acidic residues" evidence="1">
    <location>
        <begin position="66"/>
        <end position="84"/>
    </location>
</feature>
<dbReference type="PANTHER" id="PTHR14303">
    <property type="entry name" value="DNA POLYMERASE DELTA SUBUNIT 4"/>
    <property type="match status" value="1"/>
</dbReference>
<dbReference type="AlphaFoldDB" id="A0A507D3Q7"/>
<dbReference type="GO" id="GO:0003887">
    <property type="term" value="F:DNA-directed DNA polymerase activity"/>
    <property type="evidence" value="ECO:0007669"/>
    <property type="project" value="TreeGrafter"/>
</dbReference>